<dbReference type="Proteomes" id="UP000053815">
    <property type="component" value="Unassembled WGS sequence"/>
</dbReference>
<organism evidence="1">
    <name type="scientific">Mucor ambiguus</name>
    <dbReference type="NCBI Taxonomy" id="91626"/>
    <lineage>
        <taxon>Eukaryota</taxon>
        <taxon>Fungi</taxon>
        <taxon>Fungi incertae sedis</taxon>
        <taxon>Mucoromycota</taxon>
        <taxon>Mucoromycotina</taxon>
        <taxon>Mucoromycetes</taxon>
        <taxon>Mucorales</taxon>
        <taxon>Mucorineae</taxon>
        <taxon>Mucoraceae</taxon>
        <taxon>Mucor</taxon>
    </lineage>
</organism>
<name>A0A0C9MKV4_9FUNG</name>
<reference evidence="1" key="1">
    <citation type="submission" date="2014-09" db="EMBL/GenBank/DDBJ databases">
        <title>Draft genome sequence of an oleaginous Mucoromycotina fungus Mucor ambiguus NBRC6742.</title>
        <authorList>
            <person name="Takeda I."/>
            <person name="Yamane N."/>
            <person name="Morita T."/>
            <person name="Tamano K."/>
            <person name="Machida M."/>
            <person name="Baker S."/>
            <person name="Koike H."/>
        </authorList>
    </citation>
    <scope>NUCLEOTIDE SEQUENCE</scope>
    <source>
        <strain evidence="1">NBRC 6742</strain>
    </source>
</reference>
<dbReference type="AlphaFoldDB" id="A0A0C9MKV4"/>
<dbReference type="EMBL" id="DF836312">
    <property type="protein sequence ID" value="GAN02493.1"/>
    <property type="molecule type" value="Genomic_DNA"/>
</dbReference>
<protein>
    <submittedName>
        <fullName evidence="1">Uncharacterized protein</fullName>
    </submittedName>
</protein>
<proteinExistence type="predicted"/>
<keyword evidence="2" id="KW-1185">Reference proteome</keyword>
<evidence type="ECO:0000313" key="2">
    <source>
        <dbReference type="Proteomes" id="UP000053815"/>
    </source>
</evidence>
<evidence type="ECO:0000313" key="1">
    <source>
        <dbReference type="EMBL" id="GAN02493.1"/>
    </source>
</evidence>
<gene>
    <name evidence="1" type="ORF">MAM1_0023d01937</name>
</gene>
<accession>A0A0C9MKV4</accession>
<sequence>MCIFSRFVYVTEGPLEWFTVHNVSTAFFKRKSTASTIQSTVAIEAAIEVPGHVYMPLNISTNVSFKNENEGDSVDSDADDNGAANAVKVKVINGHAEQEAIDQMMLPYL</sequence>